<comment type="caution">
    <text evidence="1">The sequence shown here is derived from an EMBL/GenBank/DDBJ whole genome shotgun (WGS) entry which is preliminary data.</text>
</comment>
<dbReference type="Proteomes" id="UP001304895">
    <property type="component" value="Unassembled WGS sequence"/>
</dbReference>
<evidence type="ECO:0000313" key="2">
    <source>
        <dbReference type="Proteomes" id="UP001304895"/>
    </source>
</evidence>
<keyword evidence="2" id="KW-1185">Reference proteome</keyword>
<name>A0AAN6UPZ4_9PEZI</name>
<organism evidence="1 2">
    <name type="scientific">Trichocladium antarcticum</name>
    <dbReference type="NCBI Taxonomy" id="1450529"/>
    <lineage>
        <taxon>Eukaryota</taxon>
        <taxon>Fungi</taxon>
        <taxon>Dikarya</taxon>
        <taxon>Ascomycota</taxon>
        <taxon>Pezizomycotina</taxon>
        <taxon>Sordariomycetes</taxon>
        <taxon>Sordariomycetidae</taxon>
        <taxon>Sordariales</taxon>
        <taxon>Chaetomiaceae</taxon>
        <taxon>Trichocladium</taxon>
    </lineage>
</organism>
<gene>
    <name evidence="1" type="ORF">BT67DRAFT_191519</name>
</gene>
<evidence type="ECO:0000313" key="1">
    <source>
        <dbReference type="EMBL" id="KAK4136804.1"/>
    </source>
</evidence>
<reference evidence="1" key="1">
    <citation type="journal article" date="2023" name="Mol. Phylogenet. Evol.">
        <title>Genome-scale phylogeny and comparative genomics of the fungal order Sordariales.</title>
        <authorList>
            <person name="Hensen N."/>
            <person name="Bonometti L."/>
            <person name="Westerberg I."/>
            <person name="Brannstrom I.O."/>
            <person name="Guillou S."/>
            <person name="Cros-Aarteil S."/>
            <person name="Calhoun S."/>
            <person name="Haridas S."/>
            <person name="Kuo A."/>
            <person name="Mondo S."/>
            <person name="Pangilinan J."/>
            <person name="Riley R."/>
            <person name="LaButti K."/>
            <person name="Andreopoulos B."/>
            <person name="Lipzen A."/>
            <person name="Chen C."/>
            <person name="Yan M."/>
            <person name="Daum C."/>
            <person name="Ng V."/>
            <person name="Clum A."/>
            <person name="Steindorff A."/>
            <person name="Ohm R.A."/>
            <person name="Martin F."/>
            <person name="Silar P."/>
            <person name="Natvig D.O."/>
            <person name="Lalanne C."/>
            <person name="Gautier V."/>
            <person name="Ament-Velasquez S.L."/>
            <person name="Kruys A."/>
            <person name="Hutchinson M.I."/>
            <person name="Powell A.J."/>
            <person name="Barry K."/>
            <person name="Miller A.N."/>
            <person name="Grigoriev I.V."/>
            <person name="Debuchy R."/>
            <person name="Gladieux P."/>
            <person name="Hiltunen Thoren M."/>
            <person name="Johannesson H."/>
        </authorList>
    </citation>
    <scope>NUCLEOTIDE SEQUENCE</scope>
    <source>
        <strain evidence="1">CBS 123565</strain>
    </source>
</reference>
<reference evidence="1" key="2">
    <citation type="submission" date="2023-05" db="EMBL/GenBank/DDBJ databases">
        <authorList>
            <consortium name="Lawrence Berkeley National Laboratory"/>
            <person name="Steindorff A."/>
            <person name="Hensen N."/>
            <person name="Bonometti L."/>
            <person name="Westerberg I."/>
            <person name="Brannstrom I.O."/>
            <person name="Guillou S."/>
            <person name="Cros-Aarteil S."/>
            <person name="Calhoun S."/>
            <person name="Haridas S."/>
            <person name="Kuo A."/>
            <person name="Mondo S."/>
            <person name="Pangilinan J."/>
            <person name="Riley R."/>
            <person name="Labutti K."/>
            <person name="Andreopoulos B."/>
            <person name="Lipzen A."/>
            <person name="Chen C."/>
            <person name="Yanf M."/>
            <person name="Daum C."/>
            <person name="Ng V."/>
            <person name="Clum A."/>
            <person name="Ohm R."/>
            <person name="Martin F."/>
            <person name="Silar P."/>
            <person name="Natvig D."/>
            <person name="Lalanne C."/>
            <person name="Gautier V."/>
            <person name="Ament-Velasquez S.L."/>
            <person name="Kruys A."/>
            <person name="Hutchinson M.I."/>
            <person name="Powell A.J."/>
            <person name="Barry K."/>
            <person name="Miller A.N."/>
            <person name="Grigoriev I.V."/>
            <person name="Debuchy R."/>
            <person name="Gladieux P."/>
            <person name="Thoren M.H."/>
            <person name="Johannesson H."/>
        </authorList>
    </citation>
    <scope>NUCLEOTIDE SEQUENCE</scope>
    <source>
        <strain evidence="1">CBS 123565</strain>
    </source>
</reference>
<protein>
    <submittedName>
        <fullName evidence="1">Uncharacterized protein</fullName>
    </submittedName>
</protein>
<sequence length="162" mass="17665">MLVPSPTFQHSAPPKANNKQYAIRPVTWLWISALDKTGGGFGSSPHRGSVCSIDSVGDRARHVGGWSCIPRICIQPPDMRLLHVAAVIRQNPRMFVTSGHAPCGGLTRTAPFPCQGRNRGELAALCRPFSGGRWVPVSELGMASPPEFLHWIAMFMPRLVRG</sequence>
<dbReference type="AlphaFoldDB" id="A0AAN6UPZ4"/>
<accession>A0AAN6UPZ4</accession>
<proteinExistence type="predicted"/>
<dbReference type="EMBL" id="MU853403">
    <property type="protein sequence ID" value="KAK4136804.1"/>
    <property type="molecule type" value="Genomic_DNA"/>
</dbReference>